<dbReference type="RefSeq" id="WP_237852123.1">
    <property type="nucleotide sequence ID" value="NZ_JAKLWS010000001.1"/>
</dbReference>
<comment type="catalytic activity">
    <reaction evidence="9">
        <text>(sulfur carrier)-H + L-cysteine = (sulfur carrier)-SH + L-alanine</text>
        <dbReference type="Rhea" id="RHEA:43892"/>
        <dbReference type="Rhea" id="RHEA-COMP:14737"/>
        <dbReference type="Rhea" id="RHEA-COMP:14739"/>
        <dbReference type="ChEBI" id="CHEBI:29917"/>
        <dbReference type="ChEBI" id="CHEBI:35235"/>
        <dbReference type="ChEBI" id="CHEBI:57972"/>
        <dbReference type="ChEBI" id="CHEBI:64428"/>
        <dbReference type="EC" id="2.8.1.7"/>
    </reaction>
</comment>
<comment type="cofactor">
    <cofactor evidence="1 10">
        <name>pyridoxal 5'-phosphate</name>
        <dbReference type="ChEBI" id="CHEBI:597326"/>
    </cofactor>
</comment>
<accession>A0ABS9K8U4</accession>
<dbReference type="Gene3D" id="3.40.640.10">
    <property type="entry name" value="Type I PLP-dependent aspartate aminotransferase-like (Major domain)"/>
    <property type="match status" value="1"/>
</dbReference>
<proteinExistence type="inferred from homology"/>
<dbReference type="Pfam" id="PF00266">
    <property type="entry name" value="Aminotran_5"/>
    <property type="match status" value="1"/>
</dbReference>
<comment type="similarity">
    <text evidence="2">Belongs to the class-V pyridoxal-phosphate-dependent aminotransferase family. NifS/IscS subfamily.</text>
</comment>
<dbReference type="PANTHER" id="PTHR11601:SF34">
    <property type="entry name" value="CYSTEINE DESULFURASE"/>
    <property type="match status" value="1"/>
</dbReference>
<reference evidence="13" key="1">
    <citation type="submission" date="2022-01" db="EMBL/GenBank/DDBJ databases">
        <authorList>
            <person name="Wang Y."/>
        </authorList>
    </citation>
    <scope>NUCLEOTIDE SEQUENCE</scope>
    <source>
        <strain evidence="13">WB101</strain>
    </source>
</reference>
<keyword evidence="8" id="KW-0411">Iron-sulfur</keyword>
<keyword evidence="6" id="KW-0663">Pyridoxal phosphate</keyword>
<keyword evidence="7" id="KW-0408">Iron</keyword>
<keyword evidence="11" id="KW-0175">Coiled coil</keyword>
<dbReference type="InterPro" id="IPR016454">
    <property type="entry name" value="Cysteine_dSase"/>
</dbReference>
<dbReference type="InterPro" id="IPR015422">
    <property type="entry name" value="PyrdxlP-dep_Trfase_small"/>
</dbReference>
<dbReference type="EC" id="2.8.1.7" evidence="3"/>
<evidence type="ECO:0000256" key="2">
    <source>
        <dbReference type="ARBA" id="ARBA00006490"/>
    </source>
</evidence>
<keyword evidence="14" id="KW-1185">Reference proteome</keyword>
<dbReference type="InterPro" id="IPR000192">
    <property type="entry name" value="Aminotrans_V_dom"/>
</dbReference>
<dbReference type="Gene3D" id="3.90.1150.10">
    <property type="entry name" value="Aspartate Aminotransferase, domain 1"/>
    <property type="match status" value="1"/>
</dbReference>
<evidence type="ECO:0000256" key="1">
    <source>
        <dbReference type="ARBA" id="ARBA00001933"/>
    </source>
</evidence>
<keyword evidence="5" id="KW-0479">Metal-binding</keyword>
<evidence type="ECO:0000313" key="13">
    <source>
        <dbReference type="EMBL" id="MCG2587282.1"/>
    </source>
</evidence>
<feature type="domain" description="Aminotransferase class V" evidence="12">
    <location>
        <begin position="7"/>
        <end position="367"/>
    </location>
</feature>
<dbReference type="EMBL" id="JAKLWS010000001">
    <property type="protein sequence ID" value="MCG2587282.1"/>
    <property type="molecule type" value="Genomic_DNA"/>
</dbReference>
<evidence type="ECO:0000256" key="9">
    <source>
        <dbReference type="ARBA" id="ARBA00050776"/>
    </source>
</evidence>
<keyword evidence="4" id="KW-0808">Transferase</keyword>
<evidence type="ECO:0000313" key="14">
    <source>
        <dbReference type="Proteomes" id="UP001165366"/>
    </source>
</evidence>
<sequence length="385" mass="42151">MNPDKKIYLDYNSTTPVDPGVLEEMLPYFTEKFGNASSISHAFGWEAEEAVDIAREQIANLIGASATEITFTSGATEAINIALRGLSKAHRDNGNHIITCATEHKAVLDTCESLEQEGFEVTYLPVDESGMINLNELHSAIRNETILVTLMHANNEIATIHPLKEISKITRENSIPLMSDATQSVGKIPVDVKDLGVDIMTFSSHKMYGPKGAGALYLNKDNKPDISPFITGGGQEKGVRPGTLNVPAIVGFGKACELCSNKMEEDSERLSLLREKLEKELLEMDGVELNGTAENRLPYMTNISFQNIDNTYMIRRLKNLAVSQGSACTSSTHKPSHVLKAIGLSNELALSSIRIGLGRFTTEEEIKTAISTIKEVIPRLKLSMQ</sequence>
<evidence type="ECO:0000256" key="3">
    <source>
        <dbReference type="ARBA" id="ARBA00012239"/>
    </source>
</evidence>
<dbReference type="InterPro" id="IPR015421">
    <property type="entry name" value="PyrdxlP-dep_Trfase_major"/>
</dbReference>
<comment type="caution">
    <text evidence="13">The sequence shown here is derived from an EMBL/GenBank/DDBJ whole genome shotgun (WGS) entry which is preliminary data.</text>
</comment>
<dbReference type="InterPro" id="IPR015424">
    <property type="entry name" value="PyrdxlP-dep_Trfase"/>
</dbReference>
<evidence type="ECO:0000256" key="7">
    <source>
        <dbReference type="ARBA" id="ARBA00023004"/>
    </source>
</evidence>
<dbReference type="SUPFAM" id="SSF53383">
    <property type="entry name" value="PLP-dependent transferases"/>
    <property type="match status" value="1"/>
</dbReference>
<evidence type="ECO:0000256" key="4">
    <source>
        <dbReference type="ARBA" id="ARBA00022679"/>
    </source>
</evidence>
<evidence type="ECO:0000256" key="6">
    <source>
        <dbReference type="ARBA" id="ARBA00022898"/>
    </source>
</evidence>
<dbReference type="PIRSF" id="PIRSF005572">
    <property type="entry name" value="NifS"/>
    <property type="match status" value="1"/>
</dbReference>
<dbReference type="PANTHER" id="PTHR11601">
    <property type="entry name" value="CYSTEINE DESULFURYLASE FAMILY MEMBER"/>
    <property type="match status" value="1"/>
</dbReference>
<dbReference type="NCBIfam" id="NF002806">
    <property type="entry name" value="PRK02948.1"/>
    <property type="match status" value="1"/>
</dbReference>
<protein>
    <recommendedName>
        <fullName evidence="3">cysteine desulfurase</fullName>
        <ecNumber evidence="3">2.8.1.7</ecNumber>
    </recommendedName>
</protein>
<evidence type="ECO:0000256" key="10">
    <source>
        <dbReference type="RuleBase" id="RU004504"/>
    </source>
</evidence>
<dbReference type="PROSITE" id="PS00595">
    <property type="entry name" value="AA_TRANSFER_CLASS_5"/>
    <property type="match status" value="1"/>
</dbReference>
<organism evidence="13 14">
    <name type="scientific">Rhodohalobacter sulfatireducens</name>
    <dbReference type="NCBI Taxonomy" id="2911366"/>
    <lineage>
        <taxon>Bacteria</taxon>
        <taxon>Pseudomonadati</taxon>
        <taxon>Balneolota</taxon>
        <taxon>Balneolia</taxon>
        <taxon>Balneolales</taxon>
        <taxon>Balneolaceae</taxon>
        <taxon>Rhodohalobacter</taxon>
    </lineage>
</organism>
<evidence type="ECO:0000256" key="5">
    <source>
        <dbReference type="ARBA" id="ARBA00022723"/>
    </source>
</evidence>
<name>A0ABS9K8U4_9BACT</name>
<feature type="coiled-coil region" evidence="11">
    <location>
        <begin position="260"/>
        <end position="290"/>
    </location>
</feature>
<dbReference type="InterPro" id="IPR020578">
    <property type="entry name" value="Aminotrans_V_PyrdxlP_BS"/>
</dbReference>
<gene>
    <name evidence="13" type="ORF">L6773_01805</name>
</gene>
<evidence type="ECO:0000256" key="8">
    <source>
        <dbReference type="ARBA" id="ARBA00023014"/>
    </source>
</evidence>
<dbReference type="Proteomes" id="UP001165366">
    <property type="component" value="Unassembled WGS sequence"/>
</dbReference>
<evidence type="ECO:0000259" key="12">
    <source>
        <dbReference type="Pfam" id="PF00266"/>
    </source>
</evidence>
<reference evidence="13" key="2">
    <citation type="submission" date="2024-05" db="EMBL/GenBank/DDBJ databases">
        <title>Rhodohalobacter halophilus gen. nov., sp. nov., a moderately halophilic member of the family Balneolaceae.</title>
        <authorList>
            <person name="Xia J."/>
        </authorList>
    </citation>
    <scope>NUCLEOTIDE SEQUENCE</scope>
    <source>
        <strain evidence="13">WB101</strain>
    </source>
</reference>
<evidence type="ECO:0000256" key="11">
    <source>
        <dbReference type="SAM" id="Coils"/>
    </source>
</evidence>